<dbReference type="GO" id="GO:0045087">
    <property type="term" value="P:innate immune response"/>
    <property type="evidence" value="ECO:0007669"/>
    <property type="project" value="UniProtKB-KW"/>
</dbReference>
<dbReference type="GO" id="GO:0005829">
    <property type="term" value="C:cytosol"/>
    <property type="evidence" value="ECO:0007669"/>
    <property type="project" value="UniProtKB-SubCell"/>
</dbReference>
<name>A0AAV1QF54_SCOSC</name>
<evidence type="ECO:0000256" key="5">
    <source>
        <dbReference type="SAM" id="MobiDB-lite"/>
    </source>
</evidence>
<keyword evidence="2" id="KW-0963">Cytoplasm</keyword>
<keyword evidence="3" id="KW-0399">Innate immunity</keyword>
<dbReference type="InterPro" id="IPR025307">
    <property type="entry name" value="FIIND_dom"/>
</dbReference>
<feature type="compositionally biased region" description="Low complexity" evidence="5">
    <location>
        <begin position="197"/>
        <end position="218"/>
    </location>
</feature>
<evidence type="ECO:0000313" key="7">
    <source>
        <dbReference type="EMBL" id="CAK6982079.1"/>
    </source>
</evidence>
<feature type="domain" description="FIIND" evidence="6">
    <location>
        <begin position="215"/>
        <end position="494"/>
    </location>
</feature>
<keyword evidence="4" id="KW-0391">Immunity</keyword>
<dbReference type="InterPro" id="IPR051249">
    <property type="entry name" value="NLRP_Inflammasome"/>
</dbReference>
<dbReference type="Proteomes" id="UP001314229">
    <property type="component" value="Unassembled WGS sequence"/>
</dbReference>
<comment type="subcellular location">
    <subcellularLocation>
        <location evidence="1">Cytoplasm</location>
        <location evidence="1">Cytosol</location>
    </subcellularLocation>
</comment>
<evidence type="ECO:0000313" key="8">
    <source>
        <dbReference type="Proteomes" id="UP001314229"/>
    </source>
</evidence>
<feature type="compositionally biased region" description="Polar residues" evidence="5">
    <location>
        <begin position="11"/>
        <end position="25"/>
    </location>
</feature>
<organism evidence="7 8">
    <name type="scientific">Scomber scombrus</name>
    <name type="common">Atlantic mackerel</name>
    <name type="synonym">Scomber vernalis</name>
    <dbReference type="NCBI Taxonomy" id="13677"/>
    <lineage>
        <taxon>Eukaryota</taxon>
        <taxon>Metazoa</taxon>
        <taxon>Chordata</taxon>
        <taxon>Craniata</taxon>
        <taxon>Vertebrata</taxon>
        <taxon>Euteleostomi</taxon>
        <taxon>Actinopterygii</taxon>
        <taxon>Neopterygii</taxon>
        <taxon>Teleostei</taxon>
        <taxon>Neoteleostei</taxon>
        <taxon>Acanthomorphata</taxon>
        <taxon>Pelagiaria</taxon>
        <taxon>Scombriformes</taxon>
        <taxon>Scombridae</taxon>
        <taxon>Scomber</taxon>
    </lineage>
</organism>
<dbReference type="PANTHER" id="PTHR46985:SF2">
    <property type="entry name" value="APOPTOSIS-ASSOCIATED SPECK-LIKE PROTEIN CONTAINING A CARD"/>
    <property type="match status" value="1"/>
</dbReference>
<feature type="compositionally biased region" description="Polar residues" evidence="5">
    <location>
        <begin position="534"/>
        <end position="548"/>
    </location>
</feature>
<evidence type="ECO:0000256" key="2">
    <source>
        <dbReference type="ARBA" id="ARBA00022490"/>
    </source>
</evidence>
<feature type="domain" description="FIIND" evidence="6">
    <location>
        <begin position="1"/>
        <end position="172"/>
    </location>
</feature>
<dbReference type="EMBL" id="CAWUFR010000946">
    <property type="protein sequence ID" value="CAK6982079.1"/>
    <property type="molecule type" value="Genomic_DNA"/>
</dbReference>
<gene>
    <name evidence="7" type="ORF">FSCOSCO3_A011311</name>
</gene>
<evidence type="ECO:0000256" key="3">
    <source>
        <dbReference type="ARBA" id="ARBA00022588"/>
    </source>
</evidence>
<protein>
    <submittedName>
        <fullName evidence="7">NACHT, LRR and PYD domains-containing protein 1 homolog</fullName>
    </submittedName>
</protein>
<dbReference type="PROSITE" id="PS51830">
    <property type="entry name" value="FIIND"/>
    <property type="match status" value="2"/>
</dbReference>
<comment type="caution">
    <text evidence="7">The sequence shown here is derived from an EMBL/GenBank/DDBJ whole genome shotgun (WGS) entry which is preliminary data.</text>
</comment>
<keyword evidence="8" id="KW-1185">Reference proteome</keyword>
<dbReference type="Pfam" id="PF13553">
    <property type="entry name" value="FIIND"/>
    <property type="match status" value="1"/>
</dbReference>
<evidence type="ECO:0000259" key="6">
    <source>
        <dbReference type="PROSITE" id="PS51830"/>
    </source>
</evidence>
<feature type="compositionally biased region" description="Basic and acidic residues" evidence="5">
    <location>
        <begin position="1"/>
        <end position="10"/>
    </location>
</feature>
<evidence type="ECO:0000256" key="1">
    <source>
        <dbReference type="ARBA" id="ARBA00004514"/>
    </source>
</evidence>
<evidence type="ECO:0000256" key="4">
    <source>
        <dbReference type="ARBA" id="ARBA00022859"/>
    </source>
</evidence>
<feature type="non-terminal residue" evidence="7">
    <location>
        <position position="1"/>
    </location>
</feature>
<dbReference type="Pfam" id="PF23679">
    <property type="entry name" value="UPA-FIIND"/>
    <property type="match status" value="2"/>
</dbReference>
<dbReference type="AlphaFoldDB" id="A0AAV1QF54"/>
<sequence length="584" mass="67251">DISDDKESSENRGPSSFQPLTNNSQSEDDSTISDKLGFRVTMECNMLIYYKLNPSSLNLHVYLIPRDPVLQKTVHEKEDRYGYKEIEKPRPDNYLKMKRRFILTADMETAKVIPQGLKLRYHINDPHFYEVYIDNPEGDFNLTLCRTKTREPVWTCGIEEDDYRNSLEVDVSDDDEASENRGPSSSQPRPLPEVSAISSENEGTSRSSESGSITDSSDWTTLEPEVNSPDADEAPTYSLQSEAGRFECRVSNLRWVCKEKVSFKYQFGTLPEYLERTERLGYMPAGPILDIKVISGKLNEVYLPHWICTDDSTISDKFAVLHVDDACGEVVEEVSEVTPHHVKLLEPTFSPRMVLVRLGLPVKIKCNVLIYYKLKRSYIKLHVYLIPHDPGLQKTVHQRENKDGYKEIEKPRPDNYLKMKQRFILTADMETAKVIPQELKLRYHSNDPNFCEVYIENPGSDFNLTLCHTKTREQVWTCEIRKDDYRNSLEGGTEMQRRIHVEKQTPAHYYPPQTRSSGRKEIQMNQIPKRATTQRDAGSTTSNVQHGSVITKPGLTNVRIGGNLTLKVSNRREYQHIWPTSCLR</sequence>
<feature type="region of interest" description="Disordered" evidence="5">
    <location>
        <begin position="171"/>
        <end position="235"/>
    </location>
</feature>
<reference evidence="7 8" key="1">
    <citation type="submission" date="2024-01" db="EMBL/GenBank/DDBJ databases">
        <authorList>
            <person name="Alioto T."/>
            <person name="Alioto T."/>
            <person name="Gomez Garrido J."/>
        </authorList>
    </citation>
    <scope>NUCLEOTIDE SEQUENCE [LARGE SCALE GENOMIC DNA]</scope>
</reference>
<feature type="region of interest" description="Disordered" evidence="5">
    <location>
        <begin position="528"/>
        <end position="548"/>
    </location>
</feature>
<accession>A0AAV1QF54</accession>
<proteinExistence type="predicted"/>
<dbReference type="PANTHER" id="PTHR46985">
    <property type="entry name" value="NACHT, LRR AND PYD DOMAINS-CONTAINING PROTEIN 1"/>
    <property type="match status" value="1"/>
</dbReference>
<feature type="region of interest" description="Disordered" evidence="5">
    <location>
        <begin position="1"/>
        <end position="31"/>
    </location>
</feature>